<dbReference type="EMBL" id="CAJNYD010001000">
    <property type="protein sequence ID" value="CAF3309824.1"/>
    <property type="molecule type" value="Genomic_DNA"/>
</dbReference>
<feature type="non-terminal residue" evidence="1">
    <location>
        <position position="1"/>
    </location>
</feature>
<accession>A0A817TCB9</accession>
<evidence type="ECO:0000313" key="1">
    <source>
        <dbReference type="EMBL" id="CAF3309824.1"/>
    </source>
</evidence>
<proteinExistence type="predicted"/>
<dbReference type="AlphaFoldDB" id="A0A817TCB9"/>
<comment type="caution">
    <text evidence="1">The sequence shown here is derived from an EMBL/GenBank/DDBJ whole genome shotgun (WGS) entry which is preliminary data.</text>
</comment>
<dbReference type="Proteomes" id="UP000663851">
    <property type="component" value="Unassembled WGS sequence"/>
</dbReference>
<protein>
    <submittedName>
        <fullName evidence="1">Uncharacterized protein</fullName>
    </submittedName>
</protein>
<reference evidence="1" key="1">
    <citation type="submission" date="2021-02" db="EMBL/GenBank/DDBJ databases">
        <authorList>
            <person name="Nowell W R."/>
        </authorList>
    </citation>
    <scope>NUCLEOTIDE SEQUENCE</scope>
</reference>
<evidence type="ECO:0000313" key="2">
    <source>
        <dbReference type="EMBL" id="CAF4576790.1"/>
    </source>
</evidence>
<sequence length="78" mass="8925">KIWSENGGVDRKVPSRKIIELSNNNRNWFGPPKINILFFRETNLSQTKNGSPETVVWYPSEISNEFDSGNIGVNFLRA</sequence>
<dbReference type="EMBL" id="CAJOBO010007724">
    <property type="protein sequence ID" value="CAF4576790.1"/>
    <property type="molecule type" value="Genomic_DNA"/>
</dbReference>
<dbReference type="Proteomes" id="UP000663833">
    <property type="component" value="Unassembled WGS sequence"/>
</dbReference>
<evidence type="ECO:0000313" key="3">
    <source>
        <dbReference type="Proteomes" id="UP000663833"/>
    </source>
</evidence>
<organism evidence="1 3">
    <name type="scientific">Rotaria socialis</name>
    <dbReference type="NCBI Taxonomy" id="392032"/>
    <lineage>
        <taxon>Eukaryota</taxon>
        <taxon>Metazoa</taxon>
        <taxon>Spiralia</taxon>
        <taxon>Gnathifera</taxon>
        <taxon>Rotifera</taxon>
        <taxon>Eurotatoria</taxon>
        <taxon>Bdelloidea</taxon>
        <taxon>Philodinida</taxon>
        <taxon>Philodinidae</taxon>
        <taxon>Rotaria</taxon>
    </lineage>
</organism>
<name>A0A817TCB9_9BILA</name>
<gene>
    <name evidence="2" type="ORF">HFQ381_LOCUS32319</name>
    <name evidence="1" type="ORF">LUA448_LOCUS8869</name>
</gene>